<keyword evidence="2" id="KW-1185">Reference proteome</keyword>
<evidence type="ECO:0000313" key="2">
    <source>
        <dbReference type="Proteomes" id="UP000266673"/>
    </source>
</evidence>
<dbReference type="AlphaFoldDB" id="A0A397UY57"/>
<gene>
    <name evidence="1" type="ORF">C2G38_1972093</name>
</gene>
<dbReference type="Proteomes" id="UP000266673">
    <property type="component" value="Unassembled WGS sequence"/>
</dbReference>
<sequence length="72" mass="8335">GINGRSILFELKSIKFSDSFPVDIMHGLFENIALAMLWHWIGSFFKDNQISNPEYVISNKVWSEIGNTMERN</sequence>
<feature type="non-terminal residue" evidence="1">
    <location>
        <position position="1"/>
    </location>
</feature>
<proteinExistence type="predicted"/>
<evidence type="ECO:0000313" key="1">
    <source>
        <dbReference type="EMBL" id="RIB15160.1"/>
    </source>
</evidence>
<comment type="caution">
    <text evidence="1">The sequence shown here is derived from an EMBL/GenBank/DDBJ whole genome shotgun (WGS) entry which is preliminary data.</text>
</comment>
<dbReference type="EMBL" id="QKWP01000768">
    <property type="protein sequence ID" value="RIB15160.1"/>
    <property type="molecule type" value="Genomic_DNA"/>
</dbReference>
<reference evidence="1 2" key="1">
    <citation type="submission" date="2018-06" db="EMBL/GenBank/DDBJ databases">
        <title>Comparative genomics reveals the genomic features of Rhizophagus irregularis, R. cerebriforme, R. diaphanum and Gigaspora rosea, and their symbiotic lifestyle signature.</title>
        <authorList>
            <person name="Morin E."/>
            <person name="San Clemente H."/>
            <person name="Chen E.C.H."/>
            <person name="De La Providencia I."/>
            <person name="Hainaut M."/>
            <person name="Kuo A."/>
            <person name="Kohler A."/>
            <person name="Murat C."/>
            <person name="Tang N."/>
            <person name="Roy S."/>
            <person name="Loubradou J."/>
            <person name="Henrissat B."/>
            <person name="Grigoriev I.V."/>
            <person name="Corradi N."/>
            <person name="Roux C."/>
            <person name="Martin F.M."/>
        </authorList>
    </citation>
    <scope>NUCLEOTIDE SEQUENCE [LARGE SCALE GENOMIC DNA]</scope>
    <source>
        <strain evidence="1 2">DAOM 194757</strain>
    </source>
</reference>
<dbReference type="OrthoDB" id="2413534at2759"/>
<dbReference type="STRING" id="44941.A0A397UY57"/>
<organism evidence="1 2">
    <name type="scientific">Gigaspora rosea</name>
    <dbReference type="NCBI Taxonomy" id="44941"/>
    <lineage>
        <taxon>Eukaryota</taxon>
        <taxon>Fungi</taxon>
        <taxon>Fungi incertae sedis</taxon>
        <taxon>Mucoromycota</taxon>
        <taxon>Glomeromycotina</taxon>
        <taxon>Glomeromycetes</taxon>
        <taxon>Diversisporales</taxon>
        <taxon>Gigasporaceae</taxon>
        <taxon>Gigaspora</taxon>
    </lineage>
</organism>
<name>A0A397UY57_9GLOM</name>
<protein>
    <submittedName>
        <fullName evidence="1">Uncharacterized protein</fullName>
    </submittedName>
</protein>
<accession>A0A397UY57</accession>